<gene>
    <name evidence="2" type="ORF">DFR74_10919</name>
</gene>
<dbReference type="EMBL" id="QNRE01000009">
    <property type="protein sequence ID" value="RBO88253.1"/>
    <property type="molecule type" value="Genomic_DNA"/>
</dbReference>
<dbReference type="PANTHER" id="PTHR43283">
    <property type="entry name" value="BETA-LACTAMASE-RELATED"/>
    <property type="match status" value="1"/>
</dbReference>
<dbReference type="SUPFAM" id="SSF56601">
    <property type="entry name" value="beta-lactamase/transpeptidase-like"/>
    <property type="match status" value="1"/>
</dbReference>
<evidence type="ECO:0000259" key="1">
    <source>
        <dbReference type="Pfam" id="PF00144"/>
    </source>
</evidence>
<dbReference type="AlphaFoldDB" id="A0A366DDY7"/>
<dbReference type="Proteomes" id="UP000252586">
    <property type="component" value="Unassembled WGS sequence"/>
</dbReference>
<dbReference type="Pfam" id="PF00144">
    <property type="entry name" value="Beta-lactamase"/>
    <property type="match status" value="1"/>
</dbReference>
<dbReference type="InterPro" id="IPR012338">
    <property type="entry name" value="Beta-lactam/transpept-like"/>
</dbReference>
<comment type="caution">
    <text evidence="2">The sequence shown here is derived from an EMBL/GenBank/DDBJ whole genome shotgun (WGS) entry which is preliminary data.</text>
</comment>
<reference evidence="2 3" key="1">
    <citation type="submission" date="2018-06" db="EMBL/GenBank/DDBJ databases">
        <title>Genomic Encyclopedia of Type Strains, Phase IV (KMG-IV): sequencing the most valuable type-strain genomes for metagenomic binning, comparative biology and taxonomic classification.</title>
        <authorList>
            <person name="Goeker M."/>
        </authorList>
    </citation>
    <scope>NUCLEOTIDE SEQUENCE [LARGE SCALE GENOMIC DNA]</scope>
    <source>
        <strain evidence="2 3">DSM 44599</strain>
    </source>
</reference>
<protein>
    <submittedName>
        <fullName evidence="2">CubicO group peptidase (Beta-lactamase class C family)</fullName>
    </submittedName>
</protein>
<evidence type="ECO:0000313" key="3">
    <source>
        <dbReference type="Proteomes" id="UP000252586"/>
    </source>
</evidence>
<evidence type="ECO:0000313" key="2">
    <source>
        <dbReference type="EMBL" id="RBO88253.1"/>
    </source>
</evidence>
<dbReference type="PANTHER" id="PTHR43283:SF15">
    <property type="entry name" value="CONSERVED PROTEIN"/>
    <property type="match status" value="1"/>
</dbReference>
<dbReference type="STRING" id="1210090.GCA_001613185_06209"/>
<keyword evidence="3" id="KW-1185">Reference proteome</keyword>
<dbReference type="Gene3D" id="3.40.710.10">
    <property type="entry name" value="DD-peptidase/beta-lactamase superfamily"/>
    <property type="match status" value="1"/>
</dbReference>
<organism evidence="2 3">
    <name type="scientific">Nocardia puris</name>
    <dbReference type="NCBI Taxonomy" id="208602"/>
    <lineage>
        <taxon>Bacteria</taxon>
        <taxon>Bacillati</taxon>
        <taxon>Actinomycetota</taxon>
        <taxon>Actinomycetes</taxon>
        <taxon>Mycobacteriales</taxon>
        <taxon>Nocardiaceae</taxon>
        <taxon>Nocardia</taxon>
    </lineage>
</organism>
<sequence length="291" mass="30603">MRDAARTPGIPYARGVRSLEQIQDWPVRHAAAGVVTRAGAVAQGDAERVFPLASVTKPLVAYAVLVAVEEGALELDQPAGPPGATVRHLLAHTSGLAFATTDVMAEPGTRRIYSSAGFEVLADFLAEETGIAFDDYLRGAVFEPLGMKASVLTGSAGHACRSTVADLLRFAAELLEPTLISAQAHAEAVSVQFPGLNGVLPGYGSQRPNDWGLGFEIRDGKSPHWTGGANSPRTYGHFGQSGTFLWVDPGISVACVALADENFGDWAREVWPVLSDAVVAEARLAGNTLAK</sequence>
<dbReference type="InterPro" id="IPR001466">
    <property type="entry name" value="Beta-lactam-related"/>
</dbReference>
<dbReference type="InterPro" id="IPR050789">
    <property type="entry name" value="Diverse_Enzym_Activities"/>
</dbReference>
<accession>A0A366DDY7</accession>
<proteinExistence type="predicted"/>
<name>A0A366DDY7_9NOCA</name>
<feature type="domain" description="Beta-lactamase-related" evidence="1">
    <location>
        <begin position="36"/>
        <end position="266"/>
    </location>
</feature>